<dbReference type="RefSeq" id="WP_344886224.1">
    <property type="nucleotide sequence ID" value="NZ_BAABAL010000029.1"/>
</dbReference>
<name>A0ABP7U7L7_9PSEU</name>
<accession>A0ABP7U7L7</accession>
<evidence type="ECO:0000313" key="4">
    <source>
        <dbReference type="EMBL" id="GAA4037454.1"/>
    </source>
</evidence>
<comment type="caution">
    <text evidence="4">The sequence shown here is derived from an EMBL/GenBank/DDBJ whole genome shotgun (WGS) entry which is preliminary data.</text>
</comment>
<evidence type="ECO:0000256" key="2">
    <source>
        <dbReference type="ARBA" id="ARBA00022723"/>
    </source>
</evidence>
<dbReference type="SUPFAM" id="SSF53187">
    <property type="entry name" value="Zn-dependent exopeptidases"/>
    <property type="match status" value="1"/>
</dbReference>
<evidence type="ECO:0000313" key="5">
    <source>
        <dbReference type="Proteomes" id="UP001501747"/>
    </source>
</evidence>
<dbReference type="Gene3D" id="3.40.630.10">
    <property type="entry name" value="Zn peptidases"/>
    <property type="match status" value="1"/>
</dbReference>
<evidence type="ECO:0008006" key="6">
    <source>
        <dbReference type="Google" id="ProtNLM"/>
    </source>
</evidence>
<dbReference type="InterPro" id="IPR051458">
    <property type="entry name" value="Cyt/Met_Dipeptidase"/>
</dbReference>
<dbReference type="EMBL" id="BAABAL010000029">
    <property type="protein sequence ID" value="GAA4037454.1"/>
    <property type="molecule type" value="Genomic_DNA"/>
</dbReference>
<dbReference type="InterPro" id="IPR001261">
    <property type="entry name" value="ArgE/DapE_CS"/>
</dbReference>
<proteinExistence type="predicted"/>
<keyword evidence="3" id="KW-0378">Hydrolase</keyword>
<sequence length="266" mass="27835">MTDAHHPGAGSAEAQEVSARAESYLADLRDWLTIPSISADPAHGDDLLRSARWLATALRRDGWPETRIWDDGCARPAVHAVWRGDGPTVLVYGHHDVAPIRDVQGWRHPPFEPALRDGALIARGAVAKGLLTSVRLAVAAHLAATGKTRPAATVVLLAEGAGAVGSEHLERLVDAHRAELDCQVMLMLAPTPSAAEPTLLAELGVPALGGLPVLDGAASDPADITQQDEQLSTSLLLHNAVRLAGLLGGPRRNPAGIDLLDHGSAA</sequence>
<dbReference type="InterPro" id="IPR002933">
    <property type="entry name" value="Peptidase_M20"/>
</dbReference>
<dbReference type="PANTHER" id="PTHR43270">
    <property type="entry name" value="BETA-ALA-HIS DIPEPTIDASE"/>
    <property type="match status" value="1"/>
</dbReference>
<dbReference type="PANTHER" id="PTHR43270:SF12">
    <property type="entry name" value="SUCCINYL-DIAMINOPIMELATE DESUCCINYLASE"/>
    <property type="match status" value="1"/>
</dbReference>
<evidence type="ECO:0000256" key="1">
    <source>
        <dbReference type="ARBA" id="ARBA00022670"/>
    </source>
</evidence>
<dbReference type="Pfam" id="PF01546">
    <property type="entry name" value="Peptidase_M20"/>
    <property type="match status" value="1"/>
</dbReference>
<gene>
    <name evidence="4" type="ORF">GCM10022247_74060</name>
</gene>
<keyword evidence="1" id="KW-0645">Protease</keyword>
<evidence type="ECO:0000256" key="3">
    <source>
        <dbReference type="ARBA" id="ARBA00022801"/>
    </source>
</evidence>
<reference evidence="5" key="1">
    <citation type="journal article" date="2019" name="Int. J. Syst. Evol. Microbiol.">
        <title>The Global Catalogue of Microorganisms (GCM) 10K type strain sequencing project: providing services to taxonomists for standard genome sequencing and annotation.</title>
        <authorList>
            <consortium name="The Broad Institute Genomics Platform"/>
            <consortium name="The Broad Institute Genome Sequencing Center for Infectious Disease"/>
            <person name="Wu L."/>
            <person name="Ma J."/>
        </authorList>
    </citation>
    <scope>NUCLEOTIDE SEQUENCE [LARGE SCALE GENOMIC DNA]</scope>
    <source>
        <strain evidence="5">JCM 17342</strain>
    </source>
</reference>
<protein>
    <recommendedName>
        <fullName evidence="6">M20/M25/M40 family metallo-hydrolase</fullName>
    </recommendedName>
</protein>
<dbReference type="Proteomes" id="UP001501747">
    <property type="component" value="Unassembled WGS sequence"/>
</dbReference>
<dbReference type="PROSITE" id="PS00758">
    <property type="entry name" value="ARGE_DAPE_CPG2_1"/>
    <property type="match status" value="1"/>
</dbReference>
<keyword evidence="2" id="KW-0479">Metal-binding</keyword>
<keyword evidence="5" id="KW-1185">Reference proteome</keyword>
<organism evidence="4 5">
    <name type="scientific">Allokutzneria multivorans</name>
    <dbReference type="NCBI Taxonomy" id="1142134"/>
    <lineage>
        <taxon>Bacteria</taxon>
        <taxon>Bacillati</taxon>
        <taxon>Actinomycetota</taxon>
        <taxon>Actinomycetes</taxon>
        <taxon>Pseudonocardiales</taxon>
        <taxon>Pseudonocardiaceae</taxon>
        <taxon>Allokutzneria</taxon>
    </lineage>
</organism>